<sequence length="292" mass="34183">MKLINLFNVIITTILLFCFSISVVISYLNSSEFFPEFISFLKLVFPTFIIAGLIAALVYNKLKSKRQLHYFQSLLLFSLLGILSSSFYMILLNIPLEILHIHLLGVYGAILFFHVHLLYSWISFSTSMTKGFSRVIYFVFVLINILVIYLFFSVSIEKPIQTFNDLNVLKENVPFEIQTPNPPENVTLDFGDIERRGGKIERITLYYKETEKEFFSYDDKDERGFLLFIEKENLPYQYNDWERTSIDNRTVYIEYPSDDINNAMVMWQSDKFSYSLMGSDIDYLLGIAKTIK</sequence>
<evidence type="ECO:0000313" key="2">
    <source>
        <dbReference type="EMBL" id="GAE36314.1"/>
    </source>
</evidence>
<keyword evidence="3" id="KW-1185">Reference proteome</keyword>
<feature type="transmembrane region" description="Helical" evidence="1">
    <location>
        <begin position="98"/>
        <end position="122"/>
    </location>
</feature>
<dbReference type="EMBL" id="BAUV01000032">
    <property type="protein sequence ID" value="GAE36314.1"/>
    <property type="molecule type" value="Genomic_DNA"/>
</dbReference>
<dbReference type="Proteomes" id="UP000018896">
    <property type="component" value="Unassembled WGS sequence"/>
</dbReference>
<reference evidence="2 3" key="1">
    <citation type="journal article" date="2014" name="Genome Announc.">
        <title>Draft Genome Sequences of Three Alkaliphilic Bacillus Strains, Bacillus wakoensis JCM 9140T, Bacillus akibai JCM 9157T, and Bacillus hemicellulosilyticus JCM 9152T.</title>
        <authorList>
            <person name="Yuki M."/>
            <person name="Oshima K."/>
            <person name="Suda W."/>
            <person name="Oshida Y."/>
            <person name="Kitamura K."/>
            <person name="Iida T."/>
            <person name="Hattori M."/>
            <person name="Ohkuma M."/>
        </authorList>
    </citation>
    <scope>NUCLEOTIDE SEQUENCE [LARGE SCALE GENOMIC DNA]</scope>
    <source>
        <strain evidence="2 3">JCM 9157</strain>
    </source>
</reference>
<feature type="transmembrane region" description="Helical" evidence="1">
    <location>
        <begin position="40"/>
        <end position="59"/>
    </location>
</feature>
<name>W4QYC8_HALA3</name>
<gene>
    <name evidence="2" type="ORF">JCM9157_3475</name>
</gene>
<dbReference type="RefSeq" id="WP_035666213.1">
    <property type="nucleotide sequence ID" value="NZ_BAUV01000032.1"/>
</dbReference>
<keyword evidence="1" id="KW-0812">Transmembrane</keyword>
<dbReference type="AlphaFoldDB" id="W4QYC8"/>
<evidence type="ECO:0000313" key="3">
    <source>
        <dbReference type="Proteomes" id="UP000018896"/>
    </source>
</evidence>
<organism evidence="2 3">
    <name type="scientific">Halalkalibacter akibai (strain ATCC 43226 / DSM 21942 / CIP 109018 / JCM 9157 / 1139)</name>
    <name type="common">Bacillus akibai</name>
    <dbReference type="NCBI Taxonomy" id="1236973"/>
    <lineage>
        <taxon>Bacteria</taxon>
        <taxon>Bacillati</taxon>
        <taxon>Bacillota</taxon>
        <taxon>Bacilli</taxon>
        <taxon>Bacillales</taxon>
        <taxon>Bacillaceae</taxon>
        <taxon>Halalkalibacter</taxon>
    </lineage>
</organism>
<protein>
    <recommendedName>
        <fullName evidence="4">DUF4367 domain-containing protein</fullName>
    </recommendedName>
</protein>
<accession>W4QYC8</accession>
<evidence type="ECO:0008006" key="4">
    <source>
        <dbReference type="Google" id="ProtNLM"/>
    </source>
</evidence>
<evidence type="ECO:0000256" key="1">
    <source>
        <dbReference type="SAM" id="Phobius"/>
    </source>
</evidence>
<feature type="transmembrane region" description="Helical" evidence="1">
    <location>
        <begin position="7"/>
        <end position="28"/>
    </location>
</feature>
<keyword evidence="1" id="KW-0472">Membrane</keyword>
<keyword evidence="1" id="KW-1133">Transmembrane helix</keyword>
<comment type="caution">
    <text evidence="2">The sequence shown here is derived from an EMBL/GenBank/DDBJ whole genome shotgun (WGS) entry which is preliminary data.</text>
</comment>
<proteinExistence type="predicted"/>
<feature type="transmembrane region" description="Helical" evidence="1">
    <location>
        <begin position="71"/>
        <end position="92"/>
    </location>
</feature>
<feature type="transmembrane region" description="Helical" evidence="1">
    <location>
        <begin position="134"/>
        <end position="152"/>
    </location>
</feature>